<dbReference type="Proteomes" id="UP000824881">
    <property type="component" value="Unassembled WGS sequence"/>
</dbReference>
<name>A0ACB7JCV1_PLECO</name>
<keyword evidence="2" id="KW-1185">Reference proteome</keyword>
<reference evidence="1 2" key="1">
    <citation type="journal article" date="2021" name="Appl. Environ. Microbiol.">
        <title>Genetic linkage and physical mapping for an oyster mushroom Pleurotus cornucopiae and QTL analysis for the trait cap color.</title>
        <authorList>
            <person name="Zhang Y."/>
            <person name="Gao W."/>
            <person name="Sonnenberg A."/>
            <person name="Chen Q."/>
            <person name="Zhang J."/>
            <person name="Huang C."/>
        </authorList>
    </citation>
    <scope>NUCLEOTIDE SEQUENCE [LARGE SCALE GENOMIC DNA]</scope>
    <source>
        <strain evidence="1">CCMSSC00406</strain>
    </source>
</reference>
<sequence length="273" mass="30521">MDFGRNGPKSATAYTSEYLIFIIPATMLPLDTDGRLAHALSREMPRHLLCPNSCVSPPYLYDDAHSFSCQTLAFKNIPMASGLPNSGKWPMGKKDTKLADDAAKVQWFRFMEVDKYVASGHKLYRSSAPNYKGKDEDQEMTVSRAAFLKKTGIDCLISFNHVKYSAKEEGYLKAAGITYLWLQVPDFQPSTEKQVDDAYRMYKKHKSTLVHCGFGWGRTGTAICALQLFCEKGANPPEKLWGEVDGGDQVETKEQIAMLADLKKKLIAGKIKN</sequence>
<organism evidence="1 2">
    <name type="scientific">Pleurotus cornucopiae</name>
    <name type="common">Cornucopia mushroom</name>
    <dbReference type="NCBI Taxonomy" id="5321"/>
    <lineage>
        <taxon>Eukaryota</taxon>
        <taxon>Fungi</taxon>
        <taxon>Dikarya</taxon>
        <taxon>Basidiomycota</taxon>
        <taxon>Agaricomycotina</taxon>
        <taxon>Agaricomycetes</taxon>
        <taxon>Agaricomycetidae</taxon>
        <taxon>Agaricales</taxon>
        <taxon>Pleurotineae</taxon>
        <taxon>Pleurotaceae</taxon>
        <taxon>Pleurotus</taxon>
    </lineage>
</organism>
<gene>
    <name evidence="1" type="ORF">CCMSSC00406_0000744</name>
</gene>
<comment type="caution">
    <text evidence="1">The sequence shown here is derived from an EMBL/GenBank/DDBJ whole genome shotgun (WGS) entry which is preliminary data.</text>
</comment>
<evidence type="ECO:0000313" key="1">
    <source>
        <dbReference type="EMBL" id="KAG9227610.1"/>
    </source>
</evidence>
<proteinExistence type="predicted"/>
<evidence type="ECO:0000313" key="2">
    <source>
        <dbReference type="Proteomes" id="UP000824881"/>
    </source>
</evidence>
<accession>A0ACB7JCV1</accession>
<dbReference type="EMBL" id="WQMT02000001">
    <property type="protein sequence ID" value="KAG9227610.1"/>
    <property type="molecule type" value="Genomic_DNA"/>
</dbReference>
<protein>
    <submittedName>
        <fullName evidence="1">Uncharacterized protein</fullName>
    </submittedName>
</protein>